<keyword evidence="2" id="KW-1185">Reference proteome</keyword>
<comment type="caution">
    <text evidence="1">The sequence shown here is derived from an EMBL/GenBank/DDBJ whole genome shotgun (WGS) entry which is preliminary data.</text>
</comment>
<name>A0ABR0GAQ6_9PEZI</name>
<gene>
    <name evidence="1" type="ORF">QC762_0077380</name>
</gene>
<dbReference type="GeneID" id="87903560"/>
<dbReference type="Proteomes" id="UP001323405">
    <property type="component" value="Unassembled WGS sequence"/>
</dbReference>
<protein>
    <submittedName>
        <fullName evidence="1">Uncharacterized protein</fullName>
    </submittedName>
</protein>
<sequence length="63" mass="6876">MLPVCAVDANRLGANVSKMPDVRGCRPLETATIEPTKFCTTFLNNHSGQSYRQTTDSFLTAKA</sequence>
<evidence type="ECO:0000313" key="1">
    <source>
        <dbReference type="EMBL" id="KAK4652845.1"/>
    </source>
</evidence>
<reference evidence="1 2" key="1">
    <citation type="journal article" date="2023" name="bioRxiv">
        <title>High-quality genome assemblies of four members of thePodospora anserinaspecies complex.</title>
        <authorList>
            <person name="Ament-Velasquez S.L."/>
            <person name="Vogan A.A."/>
            <person name="Wallerman O."/>
            <person name="Hartmann F."/>
            <person name="Gautier V."/>
            <person name="Silar P."/>
            <person name="Giraud T."/>
            <person name="Johannesson H."/>
        </authorList>
    </citation>
    <scope>NUCLEOTIDE SEQUENCE [LARGE SCALE GENOMIC DNA]</scope>
    <source>
        <strain evidence="1 2">CBS 415.72m</strain>
    </source>
</reference>
<proteinExistence type="predicted"/>
<dbReference type="EMBL" id="JAFFHA010000007">
    <property type="protein sequence ID" value="KAK4652845.1"/>
    <property type="molecule type" value="Genomic_DNA"/>
</dbReference>
<organism evidence="1 2">
    <name type="scientific">Podospora pseudocomata</name>
    <dbReference type="NCBI Taxonomy" id="2093779"/>
    <lineage>
        <taxon>Eukaryota</taxon>
        <taxon>Fungi</taxon>
        <taxon>Dikarya</taxon>
        <taxon>Ascomycota</taxon>
        <taxon>Pezizomycotina</taxon>
        <taxon>Sordariomycetes</taxon>
        <taxon>Sordariomycetidae</taxon>
        <taxon>Sordariales</taxon>
        <taxon>Podosporaceae</taxon>
        <taxon>Podospora</taxon>
    </lineage>
</organism>
<evidence type="ECO:0000313" key="2">
    <source>
        <dbReference type="Proteomes" id="UP001323405"/>
    </source>
</evidence>
<accession>A0ABR0GAQ6</accession>
<dbReference type="RefSeq" id="XP_062741820.1">
    <property type="nucleotide sequence ID" value="XM_062883848.1"/>
</dbReference>